<feature type="region of interest" description="Disordered" evidence="1">
    <location>
        <begin position="94"/>
        <end position="140"/>
    </location>
</feature>
<accession>A0AAV3NZP9</accession>
<evidence type="ECO:0000313" key="3">
    <source>
        <dbReference type="Proteomes" id="UP001454036"/>
    </source>
</evidence>
<keyword evidence="3" id="KW-1185">Reference proteome</keyword>
<dbReference type="EMBL" id="BAABME010000578">
    <property type="protein sequence ID" value="GAA0143931.1"/>
    <property type="molecule type" value="Genomic_DNA"/>
</dbReference>
<reference evidence="2 3" key="1">
    <citation type="submission" date="2024-01" db="EMBL/GenBank/DDBJ databases">
        <title>The complete chloroplast genome sequence of Lithospermum erythrorhizon: insights into the phylogenetic relationship among Boraginaceae species and the maternal lineages of purple gromwells.</title>
        <authorList>
            <person name="Okada T."/>
            <person name="Watanabe K."/>
        </authorList>
    </citation>
    <scope>NUCLEOTIDE SEQUENCE [LARGE SCALE GENOMIC DNA]</scope>
</reference>
<dbReference type="Proteomes" id="UP001454036">
    <property type="component" value="Unassembled WGS sequence"/>
</dbReference>
<protein>
    <submittedName>
        <fullName evidence="2">Uncharacterized protein</fullName>
    </submittedName>
</protein>
<organism evidence="2 3">
    <name type="scientific">Lithospermum erythrorhizon</name>
    <name type="common">Purple gromwell</name>
    <name type="synonym">Lithospermum officinale var. erythrorhizon</name>
    <dbReference type="NCBI Taxonomy" id="34254"/>
    <lineage>
        <taxon>Eukaryota</taxon>
        <taxon>Viridiplantae</taxon>
        <taxon>Streptophyta</taxon>
        <taxon>Embryophyta</taxon>
        <taxon>Tracheophyta</taxon>
        <taxon>Spermatophyta</taxon>
        <taxon>Magnoliopsida</taxon>
        <taxon>eudicotyledons</taxon>
        <taxon>Gunneridae</taxon>
        <taxon>Pentapetalae</taxon>
        <taxon>asterids</taxon>
        <taxon>lamiids</taxon>
        <taxon>Boraginales</taxon>
        <taxon>Boraginaceae</taxon>
        <taxon>Boraginoideae</taxon>
        <taxon>Lithospermeae</taxon>
        <taxon>Lithospermum</taxon>
    </lineage>
</organism>
<proteinExistence type="predicted"/>
<evidence type="ECO:0000313" key="2">
    <source>
        <dbReference type="EMBL" id="GAA0143931.1"/>
    </source>
</evidence>
<feature type="compositionally biased region" description="Basic and acidic residues" evidence="1">
    <location>
        <begin position="125"/>
        <end position="140"/>
    </location>
</feature>
<name>A0AAV3NZP9_LITER</name>
<evidence type="ECO:0000256" key="1">
    <source>
        <dbReference type="SAM" id="MobiDB-lite"/>
    </source>
</evidence>
<comment type="caution">
    <text evidence="2">The sequence shown here is derived from an EMBL/GenBank/DDBJ whole genome shotgun (WGS) entry which is preliminary data.</text>
</comment>
<dbReference type="AlphaFoldDB" id="A0AAV3NZP9"/>
<gene>
    <name evidence="2" type="ORF">LIER_04500</name>
</gene>
<sequence>MCQGANQLKKGLLINIMSNNKRKVERLLNIAVGLKVVTLFDHGLMEREREKLPTKHLSSKKRFISGTWLQNLLLRHYETLSNQKLISNMVMTRTGRDSVHNAPKKSYLTHSDSDEDACKQIHPLKKPESSKKRKQGNKEE</sequence>